<dbReference type="PROSITE" id="PS50005">
    <property type="entry name" value="TPR"/>
    <property type="match status" value="2"/>
</dbReference>
<keyword evidence="2 3" id="KW-0802">TPR repeat</keyword>
<evidence type="ECO:0000256" key="2">
    <source>
        <dbReference type="ARBA" id="ARBA00022803"/>
    </source>
</evidence>
<name>Q220K1_ALBFT</name>
<dbReference type="InterPro" id="IPR013105">
    <property type="entry name" value="TPR_2"/>
</dbReference>
<feature type="compositionally biased region" description="Polar residues" evidence="4">
    <location>
        <begin position="177"/>
        <end position="198"/>
    </location>
</feature>
<dbReference type="InterPro" id="IPR027381">
    <property type="entry name" value="LytR/CpsA/Psr_C"/>
</dbReference>
<dbReference type="Proteomes" id="UP000008332">
    <property type="component" value="Chromosome"/>
</dbReference>
<feature type="signal peptide" evidence="5">
    <location>
        <begin position="1"/>
        <end position="26"/>
    </location>
</feature>
<dbReference type="InterPro" id="IPR011990">
    <property type="entry name" value="TPR-like_helical_dom_sf"/>
</dbReference>
<feature type="domain" description="LytR/CpsA/Psr regulator C-terminal" evidence="6">
    <location>
        <begin position="252"/>
        <end position="339"/>
    </location>
</feature>
<dbReference type="EMBL" id="CP000267">
    <property type="protein sequence ID" value="ABD68552.1"/>
    <property type="molecule type" value="Genomic_DNA"/>
</dbReference>
<keyword evidence="8" id="KW-1185">Reference proteome</keyword>
<dbReference type="Pfam" id="PF07719">
    <property type="entry name" value="TPR_2"/>
    <property type="match status" value="1"/>
</dbReference>
<dbReference type="AlphaFoldDB" id="Q220K1"/>
<dbReference type="eggNOG" id="COG0457">
    <property type="taxonomic scope" value="Bacteria"/>
</dbReference>
<dbReference type="SUPFAM" id="SSF48452">
    <property type="entry name" value="TPR-like"/>
    <property type="match status" value="1"/>
</dbReference>
<dbReference type="Gene3D" id="1.25.40.10">
    <property type="entry name" value="Tetratricopeptide repeat domain"/>
    <property type="match status" value="1"/>
</dbReference>
<feature type="chain" id="PRO_5004201031" evidence="5">
    <location>
        <begin position="27"/>
        <end position="362"/>
    </location>
</feature>
<evidence type="ECO:0000313" key="8">
    <source>
        <dbReference type="Proteomes" id="UP000008332"/>
    </source>
</evidence>
<dbReference type="Pfam" id="PF13399">
    <property type="entry name" value="LytR_C"/>
    <property type="match status" value="1"/>
</dbReference>
<proteinExistence type="predicted"/>
<protein>
    <submittedName>
        <fullName evidence="7">Tetratricopeptide TPR_2</fullName>
    </submittedName>
</protein>
<feature type="repeat" description="TPR" evidence="3">
    <location>
        <begin position="119"/>
        <end position="152"/>
    </location>
</feature>
<dbReference type="KEGG" id="rfr:Rfer_0802"/>
<dbReference type="HOGENOM" id="CLU_764790_0_0_4"/>
<evidence type="ECO:0000256" key="3">
    <source>
        <dbReference type="PROSITE-ProRule" id="PRU00339"/>
    </source>
</evidence>
<dbReference type="STRING" id="338969.Rfer_0802"/>
<keyword evidence="5" id="KW-0732">Signal</keyword>
<gene>
    <name evidence="7" type="ordered locus">Rfer_0802</name>
</gene>
<dbReference type="PANTHER" id="PTHR44809">
    <property type="match status" value="1"/>
</dbReference>
<reference evidence="8" key="1">
    <citation type="submission" date="2006-02" db="EMBL/GenBank/DDBJ databases">
        <title>Complete sequence of chromosome of Rhodoferax ferrireducens DSM 15236.</title>
        <authorList>
            <person name="Copeland A."/>
            <person name="Lucas S."/>
            <person name="Lapidus A."/>
            <person name="Barry K."/>
            <person name="Detter J.C."/>
            <person name="Glavina del Rio T."/>
            <person name="Hammon N."/>
            <person name="Israni S."/>
            <person name="Pitluck S."/>
            <person name="Brettin T."/>
            <person name="Bruce D."/>
            <person name="Han C."/>
            <person name="Tapia R."/>
            <person name="Gilna P."/>
            <person name="Kiss H."/>
            <person name="Schmutz J."/>
            <person name="Larimer F."/>
            <person name="Land M."/>
            <person name="Kyrpides N."/>
            <person name="Ivanova N."/>
            <person name="Richardson P."/>
        </authorList>
    </citation>
    <scope>NUCLEOTIDE SEQUENCE [LARGE SCALE GENOMIC DNA]</scope>
    <source>
        <strain evidence="8">ATCC BAA-621 / DSM 15236 / T118</strain>
    </source>
</reference>
<dbReference type="SMART" id="SM00028">
    <property type="entry name" value="TPR"/>
    <property type="match status" value="3"/>
</dbReference>
<evidence type="ECO:0000313" key="7">
    <source>
        <dbReference type="EMBL" id="ABD68552.1"/>
    </source>
</evidence>
<evidence type="ECO:0000256" key="5">
    <source>
        <dbReference type="SAM" id="SignalP"/>
    </source>
</evidence>
<evidence type="ECO:0000259" key="6">
    <source>
        <dbReference type="Pfam" id="PF13399"/>
    </source>
</evidence>
<keyword evidence="1" id="KW-0677">Repeat</keyword>
<accession>Q220K1</accession>
<feature type="repeat" description="TPR" evidence="3">
    <location>
        <begin position="85"/>
        <end position="118"/>
    </location>
</feature>
<organism evidence="7 8">
    <name type="scientific">Albidiferax ferrireducens (strain ATCC BAA-621 / DSM 15236 / T118)</name>
    <name type="common">Rhodoferax ferrireducens</name>
    <dbReference type="NCBI Taxonomy" id="338969"/>
    <lineage>
        <taxon>Bacteria</taxon>
        <taxon>Pseudomonadati</taxon>
        <taxon>Pseudomonadota</taxon>
        <taxon>Betaproteobacteria</taxon>
        <taxon>Burkholderiales</taxon>
        <taxon>Comamonadaceae</taxon>
        <taxon>Rhodoferax</taxon>
    </lineage>
</organism>
<dbReference type="InterPro" id="IPR052943">
    <property type="entry name" value="TMTC_O-mannosyl-trnsfr"/>
</dbReference>
<dbReference type="Pfam" id="PF13181">
    <property type="entry name" value="TPR_8"/>
    <property type="match status" value="1"/>
</dbReference>
<sequence>MDTCHPCSSCHALSVMAIALVLTGCAAPVPTVWRVAPNYRISNSGPDRVADNGYMALARQYEGEHRWRDARDAWRKAALEAPQDADVMNALGMAEAGQGLYGNAVAALRRAVALAPQRAPLLNNLGYALLLDGRTDEAKDVLREALVLNPEHRLARSNLNRVDQVALNASPPATPPKDTSATSDLAASTQAPQLQSVPNLEPMPQRQAGLSVVAAVAIPPVASPAVPVAEAPPTVAPTPPVTGRAREVLQPRVEIANGNGVVGMAAWLGGWMRARGLVQRTALTNARPFNTATTVVQYRVGYFSAAQAFAERMPYPVKLASEPGGALGADVRVVLGRDYRAAAPCQRRCPGYDATTLAKNGL</sequence>
<evidence type="ECO:0000256" key="1">
    <source>
        <dbReference type="ARBA" id="ARBA00022737"/>
    </source>
</evidence>
<feature type="region of interest" description="Disordered" evidence="4">
    <location>
        <begin position="167"/>
        <end position="201"/>
    </location>
</feature>
<dbReference type="InterPro" id="IPR019734">
    <property type="entry name" value="TPR_rpt"/>
</dbReference>
<dbReference type="PANTHER" id="PTHR44809:SF1">
    <property type="entry name" value="PROTEIN O-MANNOSYL-TRANSFERASE TMTC1"/>
    <property type="match status" value="1"/>
</dbReference>
<evidence type="ECO:0000256" key="4">
    <source>
        <dbReference type="SAM" id="MobiDB-lite"/>
    </source>
</evidence>